<dbReference type="InterPro" id="IPR009094">
    <property type="entry name" value="DiS-bond_isomerase_DsbC/G_N_sf"/>
</dbReference>
<feature type="domain" description="Disulphide bond isomerase DsbC/G N-terminal" evidence="8">
    <location>
        <begin position="23"/>
        <end position="88"/>
    </location>
</feature>
<dbReference type="Proteomes" id="UP000259273">
    <property type="component" value="Unassembled WGS sequence"/>
</dbReference>
<dbReference type="SUPFAM" id="SSF52833">
    <property type="entry name" value="Thioredoxin-like"/>
    <property type="match status" value="1"/>
</dbReference>
<dbReference type="CDD" id="cd03020">
    <property type="entry name" value="DsbA_DsbC_DsbG"/>
    <property type="match status" value="1"/>
</dbReference>
<comment type="function">
    <text evidence="7">Required for disulfide bond formation in some periplasmic proteins. Acts by transferring its disulfide bond to other proteins and is reduced in the process.</text>
</comment>
<comment type="caution">
    <text evidence="10">The sequence shown here is derived from an EMBL/GenBank/DDBJ whole genome shotgun (WGS) entry which is preliminary data.</text>
</comment>
<evidence type="ECO:0000256" key="2">
    <source>
        <dbReference type="ARBA" id="ARBA00009813"/>
    </source>
</evidence>
<evidence type="ECO:0000256" key="1">
    <source>
        <dbReference type="ARBA" id="ARBA00004418"/>
    </source>
</evidence>
<dbReference type="STRING" id="1121937.GCA_000423125_00579"/>
<protein>
    <recommendedName>
        <fullName evidence="7">Thiol:disulfide interchange protein</fullName>
    </recommendedName>
</protein>
<evidence type="ECO:0000256" key="5">
    <source>
        <dbReference type="ARBA" id="ARBA00023157"/>
    </source>
</evidence>
<evidence type="ECO:0000256" key="3">
    <source>
        <dbReference type="ARBA" id="ARBA00022729"/>
    </source>
</evidence>
<keyword evidence="5" id="KW-1015">Disulfide bond</keyword>
<dbReference type="InterPro" id="IPR051470">
    <property type="entry name" value="Thiol:disulfide_interchange"/>
</dbReference>
<comment type="subcellular location">
    <subcellularLocation>
        <location evidence="1 7">Periplasm</location>
    </subcellularLocation>
</comment>
<dbReference type="InterPro" id="IPR036249">
    <property type="entry name" value="Thioredoxin-like_sf"/>
</dbReference>
<evidence type="ECO:0000256" key="4">
    <source>
        <dbReference type="ARBA" id="ARBA00022764"/>
    </source>
</evidence>
<dbReference type="GO" id="GO:0016853">
    <property type="term" value="F:isomerase activity"/>
    <property type="evidence" value="ECO:0007669"/>
    <property type="project" value="UniProtKB-KW"/>
</dbReference>
<dbReference type="Gene3D" id="3.40.30.10">
    <property type="entry name" value="Glutaredoxin"/>
    <property type="match status" value="1"/>
</dbReference>
<proteinExistence type="inferred from homology"/>
<reference evidence="10 11" key="1">
    <citation type="journal article" date="2018" name="Nat. Biotechnol.">
        <title>A standardized bacterial taxonomy based on genome phylogeny substantially revises the tree of life.</title>
        <authorList>
            <person name="Parks D.H."/>
            <person name="Chuvochina M."/>
            <person name="Waite D.W."/>
            <person name="Rinke C."/>
            <person name="Skarshewski A."/>
            <person name="Chaumeil P.A."/>
            <person name="Hugenholtz P."/>
        </authorList>
    </citation>
    <scope>NUCLEOTIDE SEQUENCE [LARGE SCALE GENOMIC DNA]</scope>
    <source>
        <strain evidence="10">UBA9158</strain>
    </source>
</reference>
<dbReference type="InterPro" id="IPR012336">
    <property type="entry name" value="Thioredoxin-like_fold"/>
</dbReference>
<dbReference type="PANTHER" id="PTHR35272">
    <property type="entry name" value="THIOL:DISULFIDE INTERCHANGE PROTEIN DSBC-RELATED"/>
    <property type="match status" value="1"/>
</dbReference>
<dbReference type="InterPro" id="IPR033954">
    <property type="entry name" value="DiS-bond_Isoase_DsbC/G"/>
</dbReference>
<keyword evidence="4 7" id="KW-0574">Periplasm</keyword>
<name>A0A3C1KQ25_9GAMM</name>
<keyword evidence="6 7" id="KW-0676">Redox-active center</keyword>
<comment type="similarity">
    <text evidence="2 7">Belongs to the thioredoxin family. DsbC subfamily.</text>
</comment>
<dbReference type="Pfam" id="PF13098">
    <property type="entry name" value="Thioredoxin_2"/>
    <property type="match status" value="1"/>
</dbReference>
<feature type="signal peptide" evidence="7">
    <location>
        <begin position="1"/>
        <end position="23"/>
    </location>
</feature>
<dbReference type="Gene3D" id="3.10.450.70">
    <property type="entry name" value="Disulphide bond isomerase, DsbC/G, N-terminal"/>
    <property type="match status" value="1"/>
</dbReference>
<evidence type="ECO:0000256" key="6">
    <source>
        <dbReference type="ARBA" id="ARBA00023284"/>
    </source>
</evidence>
<evidence type="ECO:0000313" key="11">
    <source>
        <dbReference type="Proteomes" id="UP000259273"/>
    </source>
</evidence>
<dbReference type="AlphaFoldDB" id="A0A3C1KQ25"/>
<evidence type="ECO:0000259" key="8">
    <source>
        <dbReference type="Pfam" id="PF10411"/>
    </source>
</evidence>
<feature type="chain" id="PRO_5017494461" description="Thiol:disulfide interchange protein" evidence="7">
    <location>
        <begin position="24"/>
        <end position="249"/>
    </location>
</feature>
<keyword evidence="3 7" id="KW-0732">Signal</keyword>
<accession>A0A3C1KQ25</accession>
<dbReference type="GO" id="GO:0042597">
    <property type="term" value="C:periplasmic space"/>
    <property type="evidence" value="ECO:0007669"/>
    <property type="project" value="UniProtKB-SubCell"/>
</dbReference>
<evidence type="ECO:0000313" key="10">
    <source>
        <dbReference type="EMBL" id="HAN28681.1"/>
    </source>
</evidence>
<evidence type="ECO:0000256" key="7">
    <source>
        <dbReference type="RuleBase" id="RU364038"/>
    </source>
</evidence>
<dbReference type="EMBL" id="DMND01000180">
    <property type="protein sequence ID" value="HAN28681.1"/>
    <property type="molecule type" value="Genomic_DNA"/>
</dbReference>
<dbReference type="SUPFAM" id="SSF54423">
    <property type="entry name" value="DsbC/DsbG N-terminal domain-like"/>
    <property type="match status" value="1"/>
</dbReference>
<sequence length="249" mass="26871">MINRVLTVLLACLFAGAVVSARAADPVPADVADSLRQMLESPADGLKVATIEPSEIEGMYAVQLVDGPLVYANRTGQFFIVGDLFTVGPAGYVNLAEKRRDGERAERLATLSPADMIIFPAKGETRSHITVFTDVTCFYCQKLHREVPELNKRGVEVRYLAYPRSGLASEGYRKLATAWCANDRADALTRLKNGESVTENVCQGSPVADQYQLGQSMGVRGTPAIITASGQMIPGYQPADELMGTLGLQ</sequence>
<keyword evidence="10" id="KW-0413">Isomerase</keyword>
<organism evidence="10 11">
    <name type="scientific">Haliea salexigens</name>
    <dbReference type="NCBI Taxonomy" id="287487"/>
    <lineage>
        <taxon>Bacteria</taxon>
        <taxon>Pseudomonadati</taxon>
        <taxon>Pseudomonadota</taxon>
        <taxon>Gammaproteobacteria</taxon>
        <taxon>Cellvibrionales</taxon>
        <taxon>Halieaceae</taxon>
        <taxon>Haliea</taxon>
    </lineage>
</organism>
<dbReference type="Pfam" id="PF10411">
    <property type="entry name" value="DsbC_N"/>
    <property type="match status" value="1"/>
</dbReference>
<gene>
    <name evidence="10" type="ORF">DCP75_13340</name>
</gene>
<evidence type="ECO:0000259" key="9">
    <source>
        <dbReference type="Pfam" id="PF13098"/>
    </source>
</evidence>
<dbReference type="PANTHER" id="PTHR35272:SF3">
    <property type="entry name" value="THIOL:DISULFIDE INTERCHANGE PROTEIN DSBC"/>
    <property type="match status" value="1"/>
</dbReference>
<feature type="domain" description="Thioredoxin-like fold" evidence="9">
    <location>
        <begin position="121"/>
        <end position="243"/>
    </location>
</feature>
<dbReference type="InterPro" id="IPR018950">
    <property type="entry name" value="DiS-bond_isomerase_DsbC/G_N"/>
</dbReference>